<dbReference type="PANTHER" id="PTHR46641:SF8">
    <property type="entry name" value="G-PROTEIN COUPLED RECEPTORS FAMILY 1 PROFILE DOMAIN-CONTAINING PROTEIN"/>
    <property type="match status" value="1"/>
</dbReference>
<dbReference type="Gene3D" id="1.20.1070.10">
    <property type="entry name" value="Rhodopsin 7-helix transmembrane proteins"/>
    <property type="match status" value="1"/>
</dbReference>
<protein>
    <submittedName>
        <fullName evidence="8">G_PROTEIN_RECEP_F1_2 domain-containing protein</fullName>
    </submittedName>
</protein>
<dbReference type="InterPro" id="IPR017452">
    <property type="entry name" value="GPCR_Rhodpsn_7TM"/>
</dbReference>
<feature type="transmembrane region" description="Helical" evidence="5">
    <location>
        <begin position="36"/>
        <end position="53"/>
    </location>
</feature>
<dbReference type="PANTHER" id="PTHR46641">
    <property type="entry name" value="FMRFAMIDE RECEPTOR-RELATED"/>
    <property type="match status" value="1"/>
</dbReference>
<evidence type="ECO:0000256" key="5">
    <source>
        <dbReference type="SAM" id="Phobius"/>
    </source>
</evidence>
<dbReference type="WBParaSite" id="PTRK_0000403200.1">
    <property type="protein sequence ID" value="PTRK_0000403200.1"/>
    <property type="gene ID" value="PTRK_0000403200"/>
</dbReference>
<evidence type="ECO:0000256" key="2">
    <source>
        <dbReference type="ARBA" id="ARBA00022692"/>
    </source>
</evidence>
<evidence type="ECO:0000256" key="4">
    <source>
        <dbReference type="ARBA" id="ARBA00023136"/>
    </source>
</evidence>
<feature type="transmembrane region" description="Helical" evidence="5">
    <location>
        <begin position="104"/>
        <end position="124"/>
    </location>
</feature>
<evidence type="ECO:0000313" key="7">
    <source>
        <dbReference type="Proteomes" id="UP000038045"/>
    </source>
</evidence>
<name>A0A0N4Z9K0_PARTI</name>
<keyword evidence="3 5" id="KW-1133">Transmembrane helix</keyword>
<evidence type="ECO:0000313" key="8">
    <source>
        <dbReference type="WBParaSite" id="PTRK_0000403200.1"/>
    </source>
</evidence>
<feature type="transmembrane region" description="Helical" evidence="5">
    <location>
        <begin position="6"/>
        <end position="24"/>
    </location>
</feature>
<evidence type="ECO:0000256" key="3">
    <source>
        <dbReference type="ARBA" id="ARBA00022989"/>
    </source>
</evidence>
<feature type="transmembrane region" description="Helical" evidence="5">
    <location>
        <begin position="155"/>
        <end position="185"/>
    </location>
</feature>
<feature type="transmembrane region" description="Helical" evidence="5">
    <location>
        <begin position="73"/>
        <end position="92"/>
    </location>
</feature>
<dbReference type="SUPFAM" id="SSF81321">
    <property type="entry name" value="Family A G protein-coupled receptor-like"/>
    <property type="match status" value="1"/>
</dbReference>
<dbReference type="GO" id="GO:0016020">
    <property type="term" value="C:membrane"/>
    <property type="evidence" value="ECO:0007669"/>
    <property type="project" value="UniProtKB-SubCell"/>
</dbReference>
<proteinExistence type="predicted"/>
<dbReference type="Proteomes" id="UP000038045">
    <property type="component" value="Unplaced"/>
</dbReference>
<dbReference type="InterPro" id="IPR052954">
    <property type="entry name" value="GPCR-Ligand_Int"/>
</dbReference>
<accession>A0A0N4Z9K0</accession>
<evidence type="ECO:0000259" key="6">
    <source>
        <dbReference type="PROSITE" id="PS50262"/>
    </source>
</evidence>
<feature type="transmembrane region" description="Helical" evidence="5">
    <location>
        <begin position="246"/>
        <end position="267"/>
    </location>
</feature>
<organism evidence="7 8">
    <name type="scientific">Parastrongyloides trichosuri</name>
    <name type="common">Possum-specific nematode worm</name>
    <dbReference type="NCBI Taxonomy" id="131310"/>
    <lineage>
        <taxon>Eukaryota</taxon>
        <taxon>Metazoa</taxon>
        <taxon>Ecdysozoa</taxon>
        <taxon>Nematoda</taxon>
        <taxon>Chromadorea</taxon>
        <taxon>Rhabditida</taxon>
        <taxon>Tylenchina</taxon>
        <taxon>Panagrolaimomorpha</taxon>
        <taxon>Strongyloidoidea</taxon>
        <taxon>Strongyloididae</taxon>
        <taxon>Parastrongyloides</taxon>
    </lineage>
</organism>
<keyword evidence="4 5" id="KW-0472">Membrane</keyword>
<reference evidence="8" key="1">
    <citation type="submission" date="2017-02" db="UniProtKB">
        <authorList>
            <consortium name="WormBaseParasite"/>
        </authorList>
    </citation>
    <scope>IDENTIFICATION</scope>
</reference>
<feature type="domain" description="G-protein coupled receptors family 1 profile" evidence="6">
    <location>
        <begin position="76"/>
        <end position="264"/>
    </location>
</feature>
<feature type="transmembrane region" description="Helical" evidence="5">
    <location>
        <begin position="206"/>
        <end position="226"/>
    </location>
</feature>
<keyword evidence="2 5" id="KW-0812">Transmembrane</keyword>
<dbReference type="PROSITE" id="PS50262">
    <property type="entry name" value="G_PROTEIN_RECEP_F1_2"/>
    <property type="match status" value="1"/>
</dbReference>
<keyword evidence="7" id="KW-1185">Reference proteome</keyword>
<dbReference type="AlphaFoldDB" id="A0A0N4Z9K0"/>
<sequence length="394" mass="46320">MGHCFLVVINIAIIGNVINIVAYNRKKHRSFRVVEFLAFRLYANTLAMIFLIPHTLRTMGVWNASSPIDYYYWFYWLTVMMTLECFFSVHNINMSRTIWTPINVSVSYSVICISGTLLTVIFIINRRVQFYKECGLTQVYVYTSKFKALIKIEEIITLLNLIITILIPLAFITSLTIAIVYILVFKKRRSGLVVRLSSEKKCVIRITLITTILFFLSEFPAIPVYYNAFFEGPKVVNTNDNICIWYSASHFSGLFNASLSFYIYFILSKRFRSTVYETFREYRNRITKFFGCKKRQARKHKTNTLRNLNRTVNRNLREEESFEMVERVRNDINPEIYIENNNEILNLNHNPSMSSNRIEKEKKYITKVILESEIHPVPSMSQLSTIEEEETENL</sequence>
<evidence type="ECO:0000256" key="1">
    <source>
        <dbReference type="ARBA" id="ARBA00004370"/>
    </source>
</evidence>
<comment type="subcellular location">
    <subcellularLocation>
        <location evidence="1">Membrane</location>
    </subcellularLocation>
</comment>